<dbReference type="EMBL" id="JAKILK010000015">
    <property type="protein sequence ID" value="MCL1118775.1"/>
    <property type="molecule type" value="Genomic_DNA"/>
</dbReference>
<keyword evidence="2" id="KW-1185">Reference proteome</keyword>
<name>A0ABT0L5S9_9GAMM</name>
<dbReference type="Pfam" id="PF11137">
    <property type="entry name" value="DUF2909"/>
    <property type="match status" value="1"/>
</dbReference>
<proteinExistence type="predicted"/>
<dbReference type="RefSeq" id="WP_229778317.1">
    <property type="nucleotide sequence ID" value="NZ_BMOT01000008.1"/>
</dbReference>
<organism evidence="1 2">
    <name type="scientific">Shewanella aestuarii</name>
    <dbReference type="NCBI Taxonomy" id="1028752"/>
    <lineage>
        <taxon>Bacteria</taxon>
        <taxon>Pseudomonadati</taxon>
        <taxon>Pseudomonadota</taxon>
        <taxon>Gammaproteobacteria</taxon>
        <taxon>Alteromonadales</taxon>
        <taxon>Shewanellaceae</taxon>
        <taxon>Shewanella</taxon>
    </lineage>
</organism>
<accession>A0ABT0L5S9</accession>
<dbReference type="Proteomes" id="UP001203212">
    <property type="component" value="Unassembled WGS sequence"/>
</dbReference>
<evidence type="ECO:0000313" key="2">
    <source>
        <dbReference type="Proteomes" id="UP001203212"/>
    </source>
</evidence>
<dbReference type="InterPro" id="IPR021313">
    <property type="entry name" value="DUF2909"/>
</dbReference>
<evidence type="ECO:0000313" key="1">
    <source>
        <dbReference type="EMBL" id="MCL1118775.1"/>
    </source>
</evidence>
<gene>
    <name evidence="1" type="ORF">L2689_16235</name>
</gene>
<reference evidence="1 2" key="1">
    <citation type="submission" date="2022-01" db="EMBL/GenBank/DDBJ databases">
        <title>Whole genome-based taxonomy of the Shewanellaceae.</title>
        <authorList>
            <person name="Martin-Rodriguez A.J."/>
        </authorList>
    </citation>
    <scope>NUCLEOTIDE SEQUENCE [LARGE SCALE GENOMIC DNA]</scope>
    <source>
        <strain evidence="1 2">JCM 17801</strain>
    </source>
</reference>
<comment type="caution">
    <text evidence="1">The sequence shown here is derived from an EMBL/GenBank/DDBJ whole genome shotgun (WGS) entry which is preliminary data.</text>
</comment>
<sequence length="54" mass="6064">MFNLARALFIMVKGENKQSMSPFLGRRVMFSALVVILLLVAMALGIIQPNPRPY</sequence>
<protein>
    <submittedName>
        <fullName evidence="1">DUF2909 domain-containing protein</fullName>
    </submittedName>
</protein>